<keyword evidence="9" id="KW-0547">Nucleotide-binding</keyword>
<keyword evidence="18" id="KW-1185">Reference proteome</keyword>
<evidence type="ECO:0000256" key="4">
    <source>
        <dbReference type="ARBA" id="ARBA00008982"/>
    </source>
</evidence>
<dbReference type="GO" id="GO:0006355">
    <property type="term" value="P:regulation of DNA-templated transcription"/>
    <property type="evidence" value="ECO:0007669"/>
    <property type="project" value="InterPro"/>
</dbReference>
<dbReference type="Proteomes" id="UP000063063">
    <property type="component" value="Chromosome 30"/>
</dbReference>
<dbReference type="GO" id="GO:0006094">
    <property type="term" value="P:gluconeogenesis"/>
    <property type="evidence" value="ECO:0007669"/>
    <property type="project" value="TreeGrafter"/>
</dbReference>
<gene>
    <name evidence="17" type="ORF">LPMP_303350</name>
</gene>
<evidence type="ECO:0000256" key="15">
    <source>
        <dbReference type="RuleBase" id="RU000696"/>
    </source>
</evidence>
<evidence type="ECO:0000256" key="11">
    <source>
        <dbReference type="ARBA" id="ARBA00022840"/>
    </source>
</evidence>
<dbReference type="InterPro" id="IPR036043">
    <property type="entry name" value="Phosphoglycerate_kinase_sf"/>
</dbReference>
<evidence type="ECO:0000313" key="17">
    <source>
        <dbReference type="EMBL" id="AIO00557.1"/>
    </source>
</evidence>
<dbReference type="InterPro" id="IPR015824">
    <property type="entry name" value="Phosphoglycerate_kinase_N"/>
</dbReference>
<dbReference type="SUPFAM" id="SSF55785">
    <property type="entry name" value="PYP-like sensor domain (PAS domain)"/>
    <property type="match status" value="1"/>
</dbReference>
<dbReference type="GO" id="GO:0005524">
    <property type="term" value="F:ATP binding"/>
    <property type="evidence" value="ECO:0007669"/>
    <property type="project" value="UniProtKB-KW"/>
</dbReference>
<dbReference type="PROSITE" id="PS00111">
    <property type="entry name" value="PGLYCERATE_KINASE"/>
    <property type="match status" value="1"/>
</dbReference>
<dbReference type="InterPro" id="IPR015911">
    <property type="entry name" value="Phosphoglycerate_kinase_CS"/>
</dbReference>
<evidence type="ECO:0000256" key="13">
    <source>
        <dbReference type="ARBA" id="ARBA00023152"/>
    </source>
</evidence>
<comment type="subunit">
    <text evidence="5 15">Monomer.</text>
</comment>
<dbReference type="eggNOG" id="KOG1367">
    <property type="taxonomic scope" value="Eukaryota"/>
</dbReference>
<dbReference type="InterPro" id="IPR001576">
    <property type="entry name" value="Phosphoglycerate_kinase"/>
</dbReference>
<evidence type="ECO:0000256" key="5">
    <source>
        <dbReference type="ARBA" id="ARBA00011245"/>
    </source>
</evidence>
<dbReference type="GO" id="GO:0004618">
    <property type="term" value="F:phosphoglycerate kinase activity"/>
    <property type="evidence" value="ECO:0007669"/>
    <property type="project" value="UniProtKB-EC"/>
</dbReference>
<dbReference type="Pfam" id="PF00162">
    <property type="entry name" value="PGK"/>
    <property type="match status" value="1"/>
</dbReference>
<dbReference type="Gene3D" id="3.40.50.1260">
    <property type="entry name" value="Phosphoglycerate kinase, N-terminal domain"/>
    <property type="match status" value="2"/>
</dbReference>
<dbReference type="SMART" id="SM00091">
    <property type="entry name" value="PAS"/>
    <property type="match status" value="1"/>
</dbReference>
<dbReference type="AlphaFoldDB" id="A0A088SFH6"/>
<keyword evidence="8 14" id="KW-0808">Transferase</keyword>
<evidence type="ECO:0000256" key="14">
    <source>
        <dbReference type="RuleBase" id="RU000532"/>
    </source>
</evidence>
<dbReference type="KEGG" id="lpan:LPMP_303350"/>
<dbReference type="PANTHER" id="PTHR11406">
    <property type="entry name" value="PHOSPHOGLYCERATE KINASE"/>
    <property type="match status" value="1"/>
</dbReference>
<comment type="pathway">
    <text evidence="3 14">Carbohydrate degradation; glycolysis; pyruvate from D-glyceraldehyde 3-phosphate: step 2/5.</text>
</comment>
<dbReference type="InterPro" id="IPR013767">
    <property type="entry name" value="PAS_fold"/>
</dbReference>
<reference evidence="17 18" key="1">
    <citation type="journal article" date="2015" name="Sci. Rep.">
        <title>The genome of Leishmania panamensis: insights into genomics of the L. (Viannia) subgenus.</title>
        <authorList>
            <person name="Llanes A."/>
            <person name="Restrepo C.M."/>
            <person name="Vecchio G.D."/>
            <person name="Anguizola F.J."/>
            <person name="Lleonart R."/>
        </authorList>
    </citation>
    <scope>NUCLEOTIDE SEQUENCE [LARGE SCALE GENOMIC DNA]</scope>
    <source>
        <strain evidence="17 18">MHOM/PA/94/PSC-1</strain>
    </source>
</reference>
<protein>
    <recommendedName>
        <fullName evidence="6 14">Phosphoglycerate kinase</fullName>
        <ecNumber evidence="6 14">2.7.2.3</ecNumber>
    </recommendedName>
</protein>
<dbReference type="GO" id="GO:0005829">
    <property type="term" value="C:cytosol"/>
    <property type="evidence" value="ECO:0007669"/>
    <property type="project" value="TreeGrafter"/>
</dbReference>
<keyword evidence="7" id="KW-0963">Cytoplasm</keyword>
<dbReference type="GO" id="GO:0043531">
    <property type="term" value="F:ADP binding"/>
    <property type="evidence" value="ECO:0007669"/>
    <property type="project" value="TreeGrafter"/>
</dbReference>
<dbReference type="EC" id="2.7.2.3" evidence="6 14"/>
<dbReference type="UniPathway" id="UPA00109">
    <property type="reaction ID" value="UER00185"/>
</dbReference>
<evidence type="ECO:0000259" key="16">
    <source>
        <dbReference type="PROSITE" id="PS50112"/>
    </source>
</evidence>
<keyword evidence="11" id="KW-0067">ATP-binding</keyword>
<dbReference type="PROSITE" id="PS50112">
    <property type="entry name" value="PAS"/>
    <property type="match status" value="1"/>
</dbReference>
<dbReference type="PANTHER" id="PTHR11406:SF23">
    <property type="entry name" value="PHOSPHOGLYCERATE KINASE 1, CHLOROPLASTIC-RELATED"/>
    <property type="match status" value="1"/>
</dbReference>
<accession>A0A088SFH6</accession>
<dbReference type="PRINTS" id="PR00477">
    <property type="entry name" value="PHGLYCKINASE"/>
</dbReference>
<keyword evidence="12" id="KW-0460">Magnesium</keyword>
<keyword evidence="10 14" id="KW-0418">Kinase</keyword>
<sequence length="527" mass="57862">MYQESKIFMIFKSLRDIVVIGDNDMVITDMNAAAVAFFGWTADDVKGKSIAFLVPTHPLDVQDNTVTLMAHLANSTDAPVVIQTTRDPHATMVAWTILPIRLPRVYEFGVHMNIRAALTPKLSVSDLNFKNRTVFLRVDFNVPFDRETGTIRDDSRIRAAMPTINKIINDGGRLVIGSHLGRPKKPNEKQSLRRILPRLQELLEKEVSFCTDPFKAGEKVKGMKDGDVMLLENLRFFKGENSKEAVERNKLASALASFSDIFVCDAFGTVHRMTASMTGVPRVLGAGVTGFLIEKEINAISKVMRNPEQPLVAIVGGSKVSDKINVLASIFNFAHTVIVGGAMAYTFLEAQGYSVGKSKVERVVREKGRDVDLHNTARDLMDLAKSRKVRFMLPIDHSCAKEFKDAEPFVTSNADIPAEYMGLDYGPKSIEQAKKAVAQARTLIWNGPLGVFEFPNFATGTKAIAESIKDKKQIVSIVGGGETAAATKDYKEYITHVSTGGGAFLELLEGRALPGLICLTARAAPKL</sequence>
<dbReference type="InterPro" id="IPR000014">
    <property type="entry name" value="PAS"/>
</dbReference>
<evidence type="ECO:0000256" key="8">
    <source>
        <dbReference type="ARBA" id="ARBA00022679"/>
    </source>
</evidence>
<dbReference type="CDD" id="cd00130">
    <property type="entry name" value="PAS"/>
    <property type="match status" value="1"/>
</dbReference>
<comment type="catalytic activity">
    <reaction evidence="1 14">
        <text>(2R)-3-phosphoglycerate + ATP = (2R)-3-phospho-glyceroyl phosphate + ADP</text>
        <dbReference type="Rhea" id="RHEA:14801"/>
        <dbReference type="ChEBI" id="CHEBI:30616"/>
        <dbReference type="ChEBI" id="CHEBI:57604"/>
        <dbReference type="ChEBI" id="CHEBI:58272"/>
        <dbReference type="ChEBI" id="CHEBI:456216"/>
        <dbReference type="EC" id="2.7.2.3"/>
    </reaction>
</comment>
<dbReference type="RefSeq" id="XP_010701357.1">
    <property type="nucleotide sequence ID" value="XM_010703055.1"/>
</dbReference>
<organism evidence="17 18">
    <name type="scientific">Leishmania panamensis</name>
    <dbReference type="NCBI Taxonomy" id="5679"/>
    <lineage>
        <taxon>Eukaryota</taxon>
        <taxon>Discoba</taxon>
        <taxon>Euglenozoa</taxon>
        <taxon>Kinetoplastea</taxon>
        <taxon>Metakinetoplastina</taxon>
        <taxon>Trypanosomatida</taxon>
        <taxon>Trypanosomatidae</taxon>
        <taxon>Leishmaniinae</taxon>
        <taxon>Leishmania</taxon>
        <taxon>Leishmania guyanensis species complex</taxon>
    </lineage>
</organism>
<dbReference type="VEuPathDB" id="TriTrypDB:LPAL13_300038400"/>
<evidence type="ECO:0000256" key="2">
    <source>
        <dbReference type="ARBA" id="ARBA00001946"/>
    </source>
</evidence>
<dbReference type="FunFam" id="3.40.50.1260:FF:000006">
    <property type="entry name" value="Phosphoglycerate kinase"/>
    <property type="match status" value="1"/>
</dbReference>
<evidence type="ECO:0000256" key="6">
    <source>
        <dbReference type="ARBA" id="ARBA00013061"/>
    </source>
</evidence>
<comment type="similarity">
    <text evidence="4 14">Belongs to the phosphoglycerate kinase family.</text>
</comment>
<comment type="cofactor">
    <cofactor evidence="2">
        <name>Mg(2+)</name>
        <dbReference type="ChEBI" id="CHEBI:18420"/>
    </cofactor>
</comment>
<dbReference type="InterPro" id="IPR035965">
    <property type="entry name" value="PAS-like_dom_sf"/>
</dbReference>
<dbReference type="Gene3D" id="3.30.450.20">
    <property type="entry name" value="PAS domain"/>
    <property type="match status" value="1"/>
</dbReference>
<dbReference type="SUPFAM" id="SSF53748">
    <property type="entry name" value="Phosphoglycerate kinase"/>
    <property type="match status" value="1"/>
</dbReference>
<evidence type="ECO:0000256" key="10">
    <source>
        <dbReference type="ARBA" id="ARBA00022777"/>
    </source>
</evidence>
<feature type="domain" description="PAS" evidence="16">
    <location>
        <begin position="3"/>
        <end position="75"/>
    </location>
</feature>
<dbReference type="FunFam" id="3.40.50.1260:FF:000031">
    <property type="entry name" value="Phosphoglycerate kinase 1"/>
    <property type="match status" value="1"/>
</dbReference>
<evidence type="ECO:0000256" key="1">
    <source>
        <dbReference type="ARBA" id="ARBA00000642"/>
    </source>
</evidence>
<name>A0A088SFH6_LEIPA</name>
<dbReference type="VEuPathDB" id="TriTrypDB:LPMP_303350"/>
<dbReference type="HAMAP" id="MF_00145">
    <property type="entry name" value="Phosphoglyc_kinase"/>
    <property type="match status" value="1"/>
</dbReference>
<proteinExistence type="inferred from homology"/>
<evidence type="ECO:0000256" key="9">
    <source>
        <dbReference type="ARBA" id="ARBA00022741"/>
    </source>
</evidence>
<dbReference type="Pfam" id="PF00989">
    <property type="entry name" value="PAS"/>
    <property type="match status" value="1"/>
</dbReference>
<dbReference type="OrthoDB" id="275353at2759"/>
<dbReference type="NCBIfam" id="TIGR00229">
    <property type="entry name" value="sensory_box"/>
    <property type="match status" value="1"/>
</dbReference>
<evidence type="ECO:0000256" key="12">
    <source>
        <dbReference type="ARBA" id="ARBA00022842"/>
    </source>
</evidence>
<dbReference type="GeneID" id="22577388"/>
<evidence type="ECO:0000256" key="7">
    <source>
        <dbReference type="ARBA" id="ARBA00022490"/>
    </source>
</evidence>
<evidence type="ECO:0000313" key="18">
    <source>
        <dbReference type="Proteomes" id="UP000063063"/>
    </source>
</evidence>
<keyword evidence="13" id="KW-0324">Glycolysis</keyword>
<dbReference type="GO" id="GO:0006096">
    <property type="term" value="P:glycolytic process"/>
    <property type="evidence" value="ECO:0007669"/>
    <property type="project" value="UniProtKB-UniPathway"/>
</dbReference>
<evidence type="ECO:0000256" key="3">
    <source>
        <dbReference type="ARBA" id="ARBA00004838"/>
    </source>
</evidence>
<dbReference type="EMBL" id="CP009399">
    <property type="protein sequence ID" value="AIO00557.1"/>
    <property type="molecule type" value="Genomic_DNA"/>
</dbReference>